<comment type="caution">
    <text evidence="3">The sequence shown here is derived from an EMBL/GenBank/DDBJ whole genome shotgun (WGS) entry which is preliminary data.</text>
</comment>
<dbReference type="GO" id="GO:0016491">
    <property type="term" value="F:oxidoreductase activity"/>
    <property type="evidence" value="ECO:0007669"/>
    <property type="project" value="UniProtKB-KW"/>
</dbReference>
<proteinExistence type="inferred from homology"/>
<dbReference type="InterPro" id="IPR043143">
    <property type="entry name" value="Mal/L-sulf/L-lact_DH-like_NADP"/>
</dbReference>
<dbReference type="InterPro" id="IPR003767">
    <property type="entry name" value="Malate/L-lactate_DH-like"/>
</dbReference>
<dbReference type="AlphaFoldDB" id="A0A0N8GN50"/>
<dbReference type="Proteomes" id="UP000050514">
    <property type="component" value="Unassembled WGS sequence"/>
</dbReference>
<evidence type="ECO:0000313" key="3">
    <source>
        <dbReference type="EMBL" id="KPL77114.1"/>
    </source>
</evidence>
<name>A0A0N8GN50_9CHLR</name>
<accession>A0A0N8GN50</accession>
<keyword evidence="4" id="KW-1185">Reference proteome</keyword>
<dbReference type="Gene3D" id="3.30.1370.60">
    <property type="entry name" value="Hypothetical oxidoreductase yiak, domain 2"/>
    <property type="match status" value="1"/>
</dbReference>
<dbReference type="EMBL" id="LGHJ01000010">
    <property type="protein sequence ID" value="KPL77114.1"/>
    <property type="molecule type" value="Genomic_DNA"/>
</dbReference>
<dbReference type="Pfam" id="PF02615">
    <property type="entry name" value="Ldh_2"/>
    <property type="match status" value="1"/>
</dbReference>
<dbReference type="RefSeq" id="WP_061914493.1">
    <property type="nucleotide sequence ID" value="NZ_DF967971.1"/>
</dbReference>
<evidence type="ECO:0000256" key="2">
    <source>
        <dbReference type="ARBA" id="ARBA00023002"/>
    </source>
</evidence>
<dbReference type="PANTHER" id="PTHR11091">
    <property type="entry name" value="OXIDOREDUCTASE-RELATED"/>
    <property type="match status" value="1"/>
</dbReference>
<evidence type="ECO:0000256" key="1">
    <source>
        <dbReference type="ARBA" id="ARBA00006056"/>
    </source>
</evidence>
<organism evidence="3 4">
    <name type="scientific">Bellilinea caldifistulae</name>
    <dbReference type="NCBI Taxonomy" id="360411"/>
    <lineage>
        <taxon>Bacteria</taxon>
        <taxon>Bacillati</taxon>
        <taxon>Chloroflexota</taxon>
        <taxon>Anaerolineae</taxon>
        <taxon>Anaerolineales</taxon>
        <taxon>Anaerolineaceae</taxon>
        <taxon>Bellilinea</taxon>
    </lineage>
</organism>
<dbReference type="STRING" id="360411.AC812_03810"/>
<gene>
    <name evidence="3" type="ORF">AC812_03810</name>
</gene>
<evidence type="ECO:0000313" key="4">
    <source>
        <dbReference type="Proteomes" id="UP000050514"/>
    </source>
</evidence>
<sequence>MPLAQLFRVEDLRNYIIRFFTRLNVTEEHARIAADVLISADLRGVSSHGIIRLHSYYGSRILKGLIDPASPYQIVRETPTTLLVDGGNGLGMVVGYHTMQRVIQKAGENGVALASVRNSNHYGIAGYYAMMALPHDMIGISFTNAQPLVAPTYGRTRILGTNPIAVAAPALHERPYVLDMATSIVPIGKITVYDKAGEKIPEGWGIDQNGQVTTDPKAVLQGGALLPLGGTDIMRGYKGYGLALWVDIFSGVLSGAATGPFVGSVGKDQPANVGHFFAAIRIDAFRDPQEFKADLDRLIQTLKNAPKAEGQERIYIHGEKEFELEALNRQRGIPLLVEVVKGLREAGEQVGVPFDLEVLGETTGEEE</sequence>
<dbReference type="OrthoDB" id="9769447at2"/>
<dbReference type="InterPro" id="IPR036111">
    <property type="entry name" value="Mal/L-sulfo/L-lacto_DH-like_sf"/>
</dbReference>
<reference evidence="3 4" key="1">
    <citation type="submission" date="2015-07" db="EMBL/GenBank/DDBJ databases">
        <title>Draft genome of Bellilinea caldifistulae DSM 17877.</title>
        <authorList>
            <person name="Hemp J."/>
            <person name="Ward L.M."/>
            <person name="Pace L.A."/>
            <person name="Fischer W.W."/>
        </authorList>
    </citation>
    <scope>NUCLEOTIDE SEQUENCE [LARGE SCALE GENOMIC DNA]</scope>
    <source>
        <strain evidence="3 4">GOMI-1</strain>
    </source>
</reference>
<dbReference type="SUPFAM" id="SSF89733">
    <property type="entry name" value="L-sulfolactate dehydrogenase-like"/>
    <property type="match status" value="1"/>
</dbReference>
<comment type="similarity">
    <text evidence="1">Belongs to the LDH2/MDH2 oxidoreductase family.</text>
</comment>
<protein>
    <submittedName>
        <fullName evidence="3">Malate dehydrogenase</fullName>
    </submittedName>
</protein>
<dbReference type="InterPro" id="IPR043144">
    <property type="entry name" value="Mal/L-sulf/L-lact_DH-like_ah"/>
</dbReference>
<dbReference type="PANTHER" id="PTHR11091:SF0">
    <property type="entry name" value="MALATE DEHYDROGENASE"/>
    <property type="match status" value="1"/>
</dbReference>
<keyword evidence="2" id="KW-0560">Oxidoreductase</keyword>
<dbReference type="Gene3D" id="1.10.1530.10">
    <property type="match status" value="1"/>
</dbReference>